<organism evidence="2 3">
    <name type="scientific">Ditylenchus dipsaci</name>
    <dbReference type="NCBI Taxonomy" id="166011"/>
    <lineage>
        <taxon>Eukaryota</taxon>
        <taxon>Metazoa</taxon>
        <taxon>Ecdysozoa</taxon>
        <taxon>Nematoda</taxon>
        <taxon>Chromadorea</taxon>
        <taxon>Rhabditida</taxon>
        <taxon>Tylenchina</taxon>
        <taxon>Tylenchomorpha</taxon>
        <taxon>Sphaerularioidea</taxon>
        <taxon>Anguinidae</taxon>
        <taxon>Anguininae</taxon>
        <taxon>Ditylenchus</taxon>
    </lineage>
</organism>
<feature type="region of interest" description="Disordered" evidence="1">
    <location>
        <begin position="1"/>
        <end position="56"/>
    </location>
</feature>
<sequence length="122" mass="13414">MSRSKALDGMTSLNSIPGLATPECPANAYSTVEYPSSSGQSSKNGPTTRQCAEDHNQRSCFSRFQVNYSRLLSTTSRTRIIEQELEEEEEDERMNELEVTDSSVAEEVVGASNSNPAADESW</sequence>
<feature type="compositionally biased region" description="Polar residues" evidence="1">
    <location>
        <begin position="28"/>
        <end position="50"/>
    </location>
</feature>
<dbReference type="WBParaSite" id="jg12450">
    <property type="protein sequence ID" value="jg12450"/>
    <property type="gene ID" value="jg12450"/>
</dbReference>
<name>A0A915CUT3_9BILA</name>
<feature type="compositionally biased region" description="Acidic residues" evidence="1">
    <location>
        <begin position="83"/>
        <end position="93"/>
    </location>
</feature>
<reference evidence="3" key="1">
    <citation type="submission" date="2022-11" db="UniProtKB">
        <authorList>
            <consortium name="WormBaseParasite"/>
        </authorList>
    </citation>
    <scope>IDENTIFICATION</scope>
</reference>
<proteinExistence type="predicted"/>
<dbReference type="AlphaFoldDB" id="A0A915CUT3"/>
<evidence type="ECO:0000256" key="1">
    <source>
        <dbReference type="SAM" id="MobiDB-lite"/>
    </source>
</evidence>
<evidence type="ECO:0000313" key="2">
    <source>
        <dbReference type="Proteomes" id="UP000887574"/>
    </source>
</evidence>
<dbReference type="Proteomes" id="UP000887574">
    <property type="component" value="Unplaced"/>
</dbReference>
<feature type="region of interest" description="Disordered" evidence="1">
    <location>
        <begin position="83"/>
        <end position="122"/>
    </location>
</feature>
<protein>
    <submittedName>
        <fullName evidence="3">Uncharacterized protein</fullName>
    </submittedName>
</protein>
<accession>A0A915CUT3</accession>
<keyword evidence="2" id="KW-1185">Reference proteome</keyword>
<evidence type="ECO:0000313" key="3">
    <source>
        <dbReference type="WBParaSite" id="jg12450"/>
    </source>
</evidence>